<dbReference type="AlphaFoldDB" id="A0A5D0HNP2"/>
<evidence type="ECO:0000259" key="5">
    <source>
        <dbReference type="PROSITE" id="PS51790"/>
    </source>
</evidence>
<feature type="signal peptide" evidence="4">
    <location>
        <begin position="1"/>
        <end position="22"/>
    </location>
</feature>
<gene>
    <name evidence="6" type="primary">msrB</name>
    <name evidence="6" type="ORF">FUA24_19185</name>
</gene>
<name>A0A5D0HNP2_9FLAO</name>
<dbReference type="Pfam" id="PF01641">
    <property type="entry name" value="SelR"/>
    <property type="match status" value="1"/>
</dbReference>
<feature type="chain" id="PRO_5022733631" description="peptide-methionine (R)-S-oxide reductase" evidence="4">
    <location>
        <begin position="23"/>
        <end position="159"/>
    </location>
</feature>
<dbReference type="SUPFAM" id="SSF51316">
    <property type="entry name" value="Mss4-like"/>
    <property type="match status" value="1"/>
</dbReference>
<comment type="catalytic activity">
    <reaction evidence="3">
        <text>L-methionyl-[protein] + [thioredoxin]-disulfide + H2O = L-methionyl-(R)-S-oxide-[protein] + [thioredoxin]-dithiol</text>
        <dbReference type="Rhea" id="RHEA:24164"/>
        <dbReference type="Rhea" id="RHEA-COMP:10698"/>
        <dbReference type="Rhea" id="RHEA-COMP:10700"/>
        <dbReference type="Rhea" id="RHEA-COMP:12313"/>
        <dbReference type="Rhea" id="RHEA-COMP:12314"/>
        <dbReference type="ChEBI" id="CHEBI:15377"/>
        <dbReference type="ChEBI" id="CHEBI:16044"/>
        <dbReference type="ChEBI" id="CHEBI:29950"/>
        <dbReference type="ChEBI" id="CHEBI:45764"/>
        <dbReference type="ChEBI" id="CHEBI:50058"/>
        <dbReference type="EC" id="1.8.4.12"/>
    </reaction>
</comment>
<evidence type="ECO:0000256" key="1">
    <source>
        <dbReference type="ARBA" id="ARBA00012499"/>
    </source>
</evidence>
<dbReference type="InterPro" id="IPR011057">
    <property type="entry name" value="Mss4-like_sf"/>
</dbReference>
<dbReference type="GO" id="GO:0005737">
    <property type="term" value="C:cytoplasm"/>
    <property type="evidence" value="ECO:0007669"/>
    <property type="project" value="TreeGrafter"/>
</dbReference>
<keyword evidence="7" id="KW-1185">Reference proteome</keyword>
<dbReference type="Gene3D" id="2.170.150.20">
    <property type="entry name" value="Peptide methionine sulfoxide reductase"/>
    <property type="match status" value="1"/>
</dbReference>
<dbReference type="RefSeq" id="WP_148544673.1">
    <property type="nucleotide sequence ID" value="NZ_VSDQ01000718.1"/>
</dbReference>
<keyword evidence="4" id="KW-0732">Signal</keyword>
<feature type="domain" description="MsrB" evidence="5">
    <location>
        <begin position="36"/>
        <end position="158"/>
    </location>
</feature>
<dbReference type="GO" id="GO:0006979">
    <property type="term" value="P:response to oxidative stress"/>
    <property type="evidence" value="ECO:0007669"/>
    <property type="project" value="InterPro"/>
</dbReference>
<dbReference type="GO" id="GO:0033743">
    <property type="term" value="F:peptide-methionine (R)-S-oxide reductase activity"/>
    <property type="evidence" value="ECO:0007669"/>
    <property type="project" value="UniProtKB-EC"/>
</dbReference>
<dbReference type="PANTHER" id="PTHR10173">
    <property type="entry name" value="METHIONINE SULFOXIDE REDUCTASE"/>
    <property type="match status" value="1"/>
</dbReference>
<accession>A0A5D0HNP2</accession>
<evidence type="ECO:0000313" key="6">
    <source>
        <dbReference type="EMBL" id="TYA71687.1"/>
    </source>
</evidence>
<dbReference type="EMBL" id="VSDQ01000718">
    <property type="protein sequence ID" value="TYA71687.1"/>
    <property type="molecule type" value="Genomic_DNA"/>
</dbReference>
<evidence type="ECO:0000256" key="4">
    <source>
        <dbReference type="SAM" id="SignalP"/>
    </source>
</evidence>
<evidence type="ECO:0000256" key="3">
    <source>
        <dbReference type="ARBA" id="ARBA00048488"/>
    </source>
</evidence>
<proteinExistence type="predicted"/>
<reference evidence="6 7" key="1">
    <citation type="submission" date="2019-08" db="EMBL/GenBank/DDBJ databases">
        <title>Seonamhaeicola sediminis sp. nov., isolated from marine sediment.</title>
        <authorList>
            <person name="Cao W.R."/>
        </authorList>
    </citation>
    <scope>NUCLEOTIDE SEQUENCE [LARGE SCALE GENOMIC DNA]</scope>
    <source>
        <strain evidence="6 7">B011</strain>
    </source>
</reference>
<sequence>MKNLLLLIFVICLFNCNSSAQKKTKKKEVFEVVKTDEEWKSQLSPQEYYVLRQAGTERAFTSSLNKNYKDGIYVCRGCDTPLFKSEHKYDSGSGWPSFDREIKGNVAFSTDYNIGYARTEEHCATCGGHLGHVFNDGPRNTTGKRHCINGVALKFIPNK</sequence>
<comment type="caution">
    <text evidence="6">The sequence shown here is derived from an EMBL/GenBank/DDBJ whole genome shotgun (WGS) entry which is preliminary data.</text>
</comment>
<dbReference type="GO" id="GO:0030091">
    <property type="term" value="P:protein repair"/>
    <property type="evidence" value="ECO:0007669"/>
    <property type="project" value="InterPro"/>
</dbReference>
<protein>
    <recommendedName>
        <fullName evidence="1">peptide-methionine (R)-S-oxide reductase</fullName>
        <ecNumber evidence="1">1.8.4.12</ecNumber>
    </recommendedName>
</protein>
<dbReference type="EC" id="1.8.4.12" evidence="1"/>
<evidence type="ECO:0000256" key="2">
    <source>
        <dbReference type="ARBA" id="ARBA00023002"/>
    </source>
</evidence>
<dbReference type="Proteomes" id="UP000323930">
    <property type="component" value="Unassembled WGS sequence"/>
</dbReference>
<dbReference type="InterPro" id="IPR002579">
    <property type="entry name" value="Met_Sox_Rdtase_MsrB_dom"/>
</dbReference>
<organism evidence="6 7">
    <name type="scientific">Seonamhaeicola marinus</name>
    <dbReference type="NCBI Taxonomy" id="1912246"/>
    <lineage>
        <taxon>Bacteria</taxon>
        <taxon>Pseudomonadati</taxon>
        <taxon>Bacteroidota</taxon>
        <taxon>Flavobacteriia</taxon>
        <taxon>Flavobacteriales</taxon>
        <taxon>Flavobacteriaceae</taxon>
    </lineage>
</organism>
<keyword evidence="2 6" id="KW-0560">Oxidoreductase</keyword>
<dbReference type="NCBIfam" id="TIGR00357">
    <property type="entry name" value="peptide-methionine (R)-S-oxide reductase MsrB"/>
    <property type="match status" value="1"/>
</dbReference>
<dbReference type="InterPro" id="IPR028427">
    <property type="entry name" value="Met_Sox_Rdtase_MsrB"/>
</dbReference>
<dbReference type="PROSITE" id="PS51790">
    <property type="entry name" value="MSRB"/>
    <property type="match status" value="1"/>
</dbReference>
<dbReference type="PANTHER" id="PTHR10173:SF57">
    <property type="entry name" value="PEPTIDE-METHIONINE (R)-S-OXIDE REDUCTASE"/>
    <property type="match status" value="1"/>
</dbReference>
<dbReference type="OrthoDB" id="4174719at2"/>
<evidence type="ECO:0000313" key="7">
    <source>
        <dbReference type="Proteomes" id="UP000323930"/>
    </source>
</evidence>